<dbReference type="InterPro" id="IPR001507">
    <property type="entry name" value="ZP_dom"/>
</dbReference>
<evidence type="ECO:0000259" key="8">
    <source>
        <dbReference type="PROSITE" id="PS01180"/>
    </source>
</evidence>
<dbReference type="SUPFAM" id="SSF49854">
    <property type="entry name" value="Spermadhesin, CUB domain"/>
    <property type="match status" value="2"/>
</dbReference>
<dbReference type="Gene3D" id="2.60.40.4100">
    <property type="entry name" value="Zona pellucida, ZP-C domain"/>
    <property type="match status" value="1"/>
</dbReference>
<accession>A0A9W9YL43</accession>
<dbReference type="SMART" id="SM00241">
    <property type="entry name" value="ZP"/>
    <property type="match status" value="1"/>
</dbReference>
<feature type="chain" id="PRO_5040891393" evidence="7">
    <location>
        <begin position="20"/>
        <end position="822"/>
    </location>
</feature>
<evidence type="ECO:0000313" key="10">
    <source>
        <dbReference type="EMBL" id="KAJ7353934.1"/>
    </source>
</evidence>
<dbReference type="CDD" id="cd00041">
    <property type="entry name" value="CUB"/>
    <property type="match status" value="2"/>
</dbReference>
<dbReference type="Pfam" id="PF23283">
    <property type="entry name" value="D8C_UMOD"/>
    <property type="match status" value="1"/>
</dbReference>
<evidence type="ECO:0000313" key="11">
    <source>
        <dbReference type="Proteomes" id="UP001163046"/>
    </source>
</evidence>
<dbReference type="InterPro" id="IPR055356">
    <property type="entry name" value="ZP-N"/>
</dbReference>
<dbReference type="Gene3D" id="2.60.120.290">
    <property type="entry name" value="Spermadhesin, CUB domain"/>
    <property type="match status" value="2"/>
</dbReference>
<feature type="domain" description="CUB" evidence="8">
    <location>
        <begin position="280"/>
        <end position="396"/>
    </location>
</feature>
<dbReference type="PROSITE" id="PS51034">
    <property type="entry name" value="ZP_2"/>
    <property type="match status" value="1"/>
</dbReference>
<name>A0A9W9YL43_9CNID</name>
<dbReference type="EMBL" id="MU827336">
    <property type="protein sequence ID" value="KAJ7353934.1"/>
    <property type="molecule type" value="Genomic_DNA"/>
</dbReference>
<dbReference type="InterPro" id="IPR035914">
    <property type="entry name" value="Sperma_CUB_dom_sf"/>
</dbReference>
<dbReference type="AlphaFoldDB" id="A0A9W9YL43"/>
<dbReference type="Gene3D" id="2.60.40.3210">
    <property type="entry name" value="Zona pellucida, ZP-N domain"/>
    <property type="match status" value="1"/>
</dbReference>
<evidence type="ECO:0000259" key="9">
    <source>
        <dbReference type="PROSITE" id="PS51034"/>
    </source>
</evidence>
<keyword evidence="6" id="KW-1133">Transmembrane helix</keyword>
<protein>
    <submittedName>
        <fullName evidence="10">Uncharacterized protein</fullName>
    </submittedName>
</protein>
<comment type="caution">
    <text evidence="10">The sequence shown here is derived from an EMBL/GenBank/DDBJ whole genome shotgun (WGS) entry which is preliminary data.</text>
</comment>
<dbReference type="OrthoDB" id="5977047at2759"/>
<comment type="caution">
    <text evidence="5">Lacks conserved residue(s) required for the propagation of feature annotation.</text>
</comment>
<keyword evidence="1" id="KW-0245">EGF-like domain</keyword>
<dbReference type="Pfam" id="PF00100">
    <property type="entry name" value="Zona_pellucida"/>
    <property type="match status" value="1"/>
</dbReference>
<dbReference type="SMART" id="SM00042">
    <property type="entry name" value="CUB"/>
    <property type="match status" value="2"/>
</dbReference>
<sequence length="822" mass="90903">MSVLLSGIVLSLLVLSVSTSEVDDPCVSYKELRDSNRSQFHSISNLGLAQCDRNLAMGWYRFKGGAGLKMPDSCVRSGYCGTHSPGWFHGSHPTEVGSVSTGRVCFNWIGSCCDWFMPSKVKKCSGFYVYRLAPTLYCDLQYCGDGATDLDCAGDNSDITVNGSVAGSLSSPNFPGQYPNSLRCTWRITAPAGMKVRLVLKNLTLGSNDYIMFRDGLRDDSPQIAKYADCASGELRLYSTDQYMVVNFVSDGSEPGNGFQLDYETVDSNEVRCSQYKDICSLNNEIKSLSGSIHSPGMPGSPSGNLDCHWNLDFPVGYKVLIEFSWFGMTGKGNQSYCADDYVNVSIRTDGKAQSNTYCGCELPPKRLYDRDKVYMAFNNSQAANQAGFLFHYRAVAANDCNDGVDNCEIKMEPVGMNKYGDLCSESIEFTTTLPPSTTTTTTATTKPADDFAMDVKCDKDEVKVELHINIPLQHDPQSVHLSDASCKPYFQNSTHIFIKSTLEGCGMRWNVSEDGKMIVYRNAITALVRTQETLGSHATRDHQAIFEFQCRYRRRAVLSVVSFNPSKVYVITDIESFGNFSFEMNIFKSGDFKEYYTEYPVGPINVGEDIFLQVSVASSDSGLVVFVDECKATPTADYHDEMKFIFLEDGCPKDSALRYNYSLSPVQRLALSAFRFRALKSKEIFLHCLVKACLRSDRLSRCAEGCPFGKRRKRASEQDIERFLAVGPIIVSSNPPNERTGMAFVMSLEIVVDVVKVEWDEGSSTPKERTIAVGIVAGVLGFVAVLLVIALVAIICRPRKKPNVTGAATLLLVRENEPVPD</sequence>
<keyword evidence="2 7" id="KW-0732">Signal</keyword>
<dbReference type="InterPro" id="IPR042235">
    <property type="entry name" value="ZP-C_dom"/>
</dbReference>
<reference evidence="10" key="1">
    <citation type="submission" date="2023-01" db="EMBL/GenBank/DDBJ databases">
        <title>Genome assembly of the deep-sea coral Lophelia pertusa.</title>
        <authorList>
            <person name="Herrera S."/>
            <person name="Cordes E."/>
        </authorList>
    </citation>
    <scope>NUCLEOTIDE SEQUENCE</scope>
    <source>
        <strain evidence="10">USNM1676648</strain>
        <tissue evidence="10">Polyp</tissue>
    </source>
</reference>
<evidence type="ECO:0000256" key="5">
    <source>
        <dbReference type="PROSITE-ProRule" id="PRU00059"/>
    </source>
</evidence>
<evidence type="ECO:0000256" key="2">
    <source>
        <dbReference type="ARBA" id="ARBA00022729"/>
    </source>
</evidence>
<evidence type="ECO:0000256" key="7">
    <source>
        <dbReference type="SAM" id="SignalP"/>
    </source>
</evidence>
<dbReference type="Proteomes" id="UP001163046">
    <property type="component" value="Unassembled WGS sequence"/>
</dbReference>
<dbReference type="InterPro" id="IPR055355">
    <property type="entry name" value="ZP-C"/>
</dbReference>
<organism evidence="10 11">
    <name type="scientific">Desmophyllum pertusum</name>
    <dbReference type="NCBI Taxonomy" id="174260"/>
    <lineage>
        <taxon>Eukaryota</taxon>
        <taxon>Metazoa</taxon>
        <taxon>Cnidaria</taxon>
        <taxon>Anthozoa</taxon>
        <taxon>Hexacorallia</taxon>
        <taxon>Scleractinia</taxon>
        <taxon>Caryophylliina</taxon>
        <taxon>Caryophylliidae</taxon>
        <taxon>Desmophyllum</taxon>
    </lineage>
</organism>
<feature type="domain" description="CUB" evidence="8">
    <location>
        <begin position="152"/>
        <end position="266"/>
    </location>
</feature>
<keyword evidence="11" id="KW-1185">Reference proteome</keyword>
<keyword evidence="3" id="KW-1015">Disulfide bond</keyword>
<keyword evidence="4" id="KW-0325">Glycoprotein</keyword>
<dbReference type="PRINTS" id="PR00023">
    <property type="entry name" value="ZPELLUCIDA"/>
</dbReference>
<dbReference type="InterPro" id="IPR057774">
    <property type="entry name" value="D8C_UMOD/GP2/OIT3-like"/>
</dbReference>
<evidence type="ECO:0000256" key="3">
    <source>
        <dbReference type="ARBA" id="ARBA00023157"/>
    </source>
</evidence>
<evidence type="ECO:0000256" key="6">
    <source>
        <dbReference type="SAM" id="Phobius"/>
    </source>
</evidence>
<feature type="domain" description="ZP" evidence="9">
    <location>
        <begin position="457"/>
        <end position="710"/>
    </location>
</feature>
<dbReference type="Pfam" id="PF23344">
    <property type="entry name" value="ZP-N"/>
    <property type="match status" value="1"/>
</dbReference>
<dbReference type="Pfam" id="PF00431">
    <property type="entry name" value="CUB"/>
    <property type="match status" value="2"/>
</dbReference>
<proteinExistence type="predicted"/>
<evidence type="ECO:0000256" key="4">
    <source>
        <dbReference type="ARBA" id="ARBA00023180"/>
    </source>
</evidence>
<dbReference type="PANTHER" id="PTHR14002">
    <property type="entry name" value="ENDOGLIN/TGF-BETA RECEPTOR TYPE III"/>
    <property type="match status" value="1"/>
</dbReference>
<keyword evidence="6" id="KW-0472">Membrane</keyword>
<evidence type="ECO:0000256" key="1">
    <source>
        <dbReference type="ARBA" id="ARBA00022536"/>
    </source>
</evidence>
<dbReference type="InterPro" id="IPR000859">
    <property type="entry name" value="CUB_dom"/>
</dbReference>
<dbReference type="InterPro" id="IPR048290">
    <property type="entry name" value="ZP_chr"/>
</dbReference>
<keyword evidence="6" id="KW-0812">Transmembrane</keyword>
<dbReference type="PANTHER" id="PTHR14002:SF43">
    <property type="entry name" value="DELTA-LIKE PROTEIN"/>
    <property type="match status" value="1"/>
</dbReference>
<dbReference type="PROSITE" id="PS01180">
    <property type="entry name" value="CUB"/>
    <property type="match status" value="2"/>
</dbReference>
<feature type="transmembrane region" description="Helical" evidence="6">
    <location>
        <begin position="772"/>
        <end position="797"/>
    </location>
</feature>
<feature type="signal peptide" evidence="7">
    <location>
        <begin position="1"/>
        <end position="19"/>
    </location>
</feature>
<gene>
    <name evidence="10" type="ORF">OS493_031074</name>
</gene>